<dbReference type="EMBL" id="HE575319">
    <property type="protein sequence ID" value="CCC91065.1"/>
    <property type="molecule type" value="Genomic_DNA"/>
</dbReference>
<dbReference type="GO" id="GO:0070740">
    <property type="term" value="F:tubulin-glutamic acid ligase activity"/>
    <property type="evidence" value="ECO:0007669"/>
    <property type="project" value="TreeGrafter"/>
</dbReference>
<proteinExistence type="predicted"/>
<gene>
    <name evidence="4" type="ORF">TCIL3000_6_3150</name>
</gene>
<keyword evidence="2" id="KW-0547">Nucleotide-binding</keyword>
<evidence type="ECO:0000256" key="1">
    <source>
        <dbReference type="ARBA" id="ARBA00022598"/>
    </source>
</evidence>
<evidence type="ECO:0000256" key="2">
    <source>
        <dbReference type="ARBA" id="ARBA00022741"/>
    </source>
</evidence>
<dbReference type="GO" id="GO:0005524">
    <property type="term" value="F:ATP binding"/>
    <property type="evidence" value="ECO:0007669"/>
    <property type="project" value="UniProtKB-KW"/>
</dbReference>
<evidence type="ECO:0000256" key="3">
    <source>
        <dbReference type="ARBA" id="ARBA00022840"/>
    </source>
</evidence>
<dbReference type="GO" id="GO:0000226">
    <property type="term" value="P:microtubule cytoskeleton organization"/>
    <property type="evidence" value="ECO:0007669"/>
    <property type="project" value="TreeGrafter"/>
</dbReference>
<dbReference type="GO" id="GO:0015631">
    <property type="term" value="F:tubulin binding"/>
    <property type="evidence" value="ECO:0007669"/>
    <property type="project" value="TreeGrafter"/>
</dbReference>
<dbReference type="AlphaFoldDB" id="G0UNV4"/>
<evidence type="ECO:0000313" key="4">
    <source>
        <dbReference type="EMBL" id="CCC91065.1"/>
    </source>
</evidence>
<protein>
    <submittedName>
        <fullName evidence="4">Conserved putative tubulin-tyrosine ligase-like protein</fullName>
    </submittedName>
</protein>
<name>G0UNV4_TRYCI</name>
<dbReference type="PROSITE" id="PS51221">
    <property type="entry name" value="TTL"/>
    <property type="match status" value="1"/>
</dbReference>
<dbReference type="PANTHER" id="PTHR12241:SF159">
    <property type="entry name" value="TUBULIN-TYROSINE LIGASE-LIKE PROTEIN, CONSERVED"/>
    <property type="match status" value="1"/>
</dbReference>
<dbReference type="Gene3D" id="3.30.470.20">
    <property type="entry name" value="ATP-grasp fold, B domain"/>
    <property type="match status" value="1"/>
</dbReference>
<dbReference type="PANTHER" id="PTHR12241">
    <property type="entry name" value="TUBULIN POLYGLUTAMYLASE"/>
    <property type="match status" value="1"/>
</dbReference>
<reference evidence="4" key="1">
    <citation type="journal article" date="2012" name="Proc. Natl. Acad. Sci. U.S.A.">
        <title>Antigenic diversity is generated by distinct evolutionary mechanisms in African trypanosome species.</title>
        <authorList>
            <person name="Jackson A.P."/>
            <person name="Berry A."/>
            <person name="Aslett M."/>
            <person name="Allison H.C."/>
            <person name="Burton P."/>
            <person name="Vavrova-Anderson J."/>
            <person name="Brown R."/>
            <person name="Browne H."/>
            <person name="Corton N."/>
            <person name="Hauser H."/>
            <person name="Gamble J."/>
            <person name="Gilderthorp R."/>
            <person name="Marcello L."/>
            <person name="McQuillan J."/>
            <person name="Otto T.D."/>
            <person name="Quail M.A."/>
            <person name="Sanders M.J."/>
            <person name="van Tonder A."/>
            <person name="Ginger M.L."/>
            <person name="Field M.C."/>
            <person name="Barry J.D."/>
            <person name="Hertz-Fowler C."/>
            <person name="Berriman M."/>
        </authorList>
    </citation>
    <scope>NUCLEOTIDE SEQUENCE</scope>
    <source>
        <strain evidence="4">IL3000</strain>
    </source>
</reference>
<keyword evidence="1 4" id="KW-0436">Ligase</keyword>
<dbReference type="InterPro" id="IPR004344">
    <property type="entry name" value="TTL/TTLL_fam"/>
</dbReference>
<accession>G0UNV4</accession>
<organism evidence="4">
    <name type="scientific">Trypanosoma congolense (strain IL3000)</name>
    <dbReference type="NCBI Taxonomy" id="1068625"/>
    <lineage>
        <taxon>Eukaryota</taxon>
        <taxon>Discoba</taxon>
        <taxon>Euglenozoa</taxon>
        <taxon>Kinetoplastea</taxon>
        <taxon>Metakinetoplastina</taxon>
        <taxon>Trypanosomatida</taxon>
        <taxon>Trypanosomatidae</taxon>
        <taxon>Trypanosoma</taxon>
        <taxon>Nannomonas</taxon>
    </lineage>
</organism>
<dbReference type="SUPFAM" id="SSF56059">
    <property type="entry name" value="Glutathione synthetase ATP-binding domain-like"/>
    <property type="match status" value="1"/>
</dbReference>
<sequence>MKSCHLLRALCASPKVGLASVPAVEQHPVAEEQPIYLKPSRGKYRKPSFVIPRMKGELPAYAYRAPPLGSAAPMFCITSASCEYFALRLPILKAGFKRIPVQTAPQIPSNLLWGRSLLLRPPNSLAPAMGGNFDVARSVIPTDASAACADGSSTLKMICAHQRFNHFPRTYGTIGCKLGLTLRLRHAVKSLELGKGKHGLYNFFPRTWVFPEEKESVKLALLQAKPTQRFIWKPARGSCGRGIFICPGGPKNAKYWEDIVQKMEKRVLTSSSMVNRNYVVQEYIDDPLLLDGRKMDLRLYVAVTSYDPLTIYLHEEGLVRLAVQQYGDGPDASANDCGAHEGCTPHFEPFRDLTNYSVGRKWVKRGKQGGSRDDHVDDVEPLSSEEQGYFVSSPKKKYDGPMGAYSLYLPVQQGMTSVYQSDFSQPRPSDRVWESIAQVIVKTLLAVKSPMARGVSDCTSSGGFFELYGFDMMLDSKLNPWLIEVNTLPSLASTSPFDYTVKTNVISDLLNLAMIEPFERPMECFMDLADDSWLKSSGLCDPLTSEAADSVHRWRDHCSGDKKSILLRECEQREELRLRLQDELTYCRGFRRIFPPLPTRNTAPLPLSELGELASNFNLTKADMWALEM</sequence>
<dbReference type="GO" id="GO:0036064">
    <property type="term" value="C:ciliary basal body"/>
    <property type="evidence" value="ECO:0007669"/>
    <property type="project" value="TreeGrafter"/>
</dbReference>
<dbReference type="Pfam" id="PF03133">
    <property type="entry name" value="TTL"/>
    <property type="match status" value="2"/>
</dbReference>
<keyword evidence="3" id="KW-0067">ATP-binding</keyword>